<feature type="domain" description="ABC3 transporter permease C-terminal" evidence="8">
    <location>
        <begin position="269"/>
        <end position="393"/>
    </location>
</feature>
<evidence type="ECO:0000313" key="9">
    <source>
        <dbReference type="EMBL" id="AGH95342.1"/>
    </source>
</evidence>
<name>M4V7H0_9BACT</name>
<keyword evidence="4 7" id="KW-0812">Transmembrane</keyword>
<keyword evidence="10" id="KW-1185">Reference proteome</keyword>
<evidence type="ECO:0000256" key="4">
    <source>
        <dbReference type="ARBA" id="ARBA00022692"/>
    </source>
</evidence>
<evidence type="ECO:0000256" key="6">
    <source>
        <dbReference type="ARBA" id="ARBA00023136"/>
    </source>
</evidence>
<dbReference type="PANTHER" id="PTHR30489">
    <property type="entry name" value="LIPOPROTEIN-RELEASING SYSTEM TRANSMEMBRANE PROTEIN LOLE"/>
    <property type="match status" value="1"/>
</dbReference>
<evidence type="ECO:0000256" key="7">
    <source>
        <dbReference type="SAM" id="Phobius"/>
    </source>
</evidence>
<feature type="transmembrane region" description="Helical" evidence="7">
    <location>
        <begin position="21"/>
        <end position="41"/>
    </location>
</feature>
<feature type="transmembrane region" description="Helical" evidence="7">
    <location>
        <begin position="311"/>
        <end position="340"/>
    </location>
</feature>
<protein>
    <submittedName>
        <fullName evidence="9">Lipoprotein releasing system transmembrane protein</fullName>
    </submittedName>
</protein>
<dbReference type="Proteomes" id="UP000012040">
    <property type="component" value="Chromosome"/>
</dbReference>
<comment type="similarity">
    <text evidence="2">Belongs to the ABC-4 integral membrane protein family. LolC/E subfamily.</text>
</comment>
<dbReference type="eggNOG" id="COG4591">
    <property type="taxonomic scope" value="Bacteria"/>
</dbReference>
<dbReference type="InterPro" id="IPR051447">
    <property type="entry name" value="Lipoprotein-release_system"/>
</dbReference>
<keyword evidence="3" id="KW-1003">Cell membrane</keyword>
<feature type="transmembrane region" description="Helical" evidence="7">
    <location>
        <begin position="360"/>
        <end position="383"/>
    </location>
</feature>
<dbReference type="GO" id="GO:0098797">
    <property type="term" value="C:plasma membrane protein complex"/>
    <property type="evidence" value="ECO:0007669"/>
    <property type="project" value="TreeGrafter"/>
</dbReference>
<organism evidence="9 10">
    <name type="scientific">Pseudobdellovibrio exovorus JSS</name>
    <dbReference type="NCBI Taxonomy" id="1184267"/>
    <lineage>
        <taxon>Bacteria</taxon>
        <taxon>Pseudomonadati</taxon>
        <taxon>Bdellovibrionota</taxon>
        <taxon>Bdellovibrionia</taxon>
        <taxon>Bdellovibrionales</taxon>
        <taxon>Pseudobdellovibrionaceae</taxon>
        <taxon>Pseudobdellovibrio</taxon>
    </lineage>
</organism>
<dbReference type="Pfam" id="PF02687">
    <property type="entry name" value="FtsX"/>
    <property type="match status" value="1"/>
</dbReference>
<dbReference type="KEGG" id="bex:A11Q_1126"/>
<dbReference type="GO" id="GO:0044874">
    <property type="term" value="P:lipoprotein localization to outer membrane"/>
    <property type="evidence" value="ECO:0007669"/>
    <property type="project" value="TreeGrafter"/>
</dbReference>
<feature type="transmembrane region" description="Helical" evidence="7">
    <location>
        <begin position="265"/>
        <end position="290"/>
    </location>
</feature>
<dbReference type="AlphaFoldDB" id="M4V7H0"/>
<keyword evidence="5 7" id="KW-1133">Transmembrane helix</keyword>
<evidence type="ECO:0000313" key="10">
    <source>
        <dbReference type="Proteomes" id="UP000012040"/>
    </source>
</evidence>
<evidence type="ECO:0000256" key="5">
    <source>
        <dbReference type="ARBA" id="ARBA00022989"/>
    </source>
</evidence>
<dbReference type="InterPro" id="IPR003838">
    <property type="entry name" value="ABC3_permease_C"/>
</dbReference>
<dbReference type="PATRIC" id="fig|1184267.3.peg.1139"/>
<dbReference type="HOGENOM" id="CLU_000604_8_1_7"/>
<evidence type="ECO:0000259" key="8">
    <source>
        <dbReference type="Pfam" id="PF02687"/>
    </source>
</evidence>
<gene>
    <name evidence="9" type="ORF">A11Q_1126</name>
</gene>
<reference evidence="9 10" key="1">
    <citation type="journal article" date="2013" name="ISME J.">
        <title>By their genes ye shall know them: genomic signatures of predatory bacteria.</title>
        <authorList>
            <person name="Pasternak Z."/>
            <person name="Pietrokovski S."/>
            <person name="Rotem O."/>
            <person name="Gophna U."/>
            <person name="Lurie-Weinberger M.N."/>
            <person name="Jurkevitch E."/>
        </authorList>
    </citation>
    <scope>NUCLEOTIDE SEQUENCE [LARGE SCALE GENOMIC DNA]</scope>
    <source>
        <strain evidence="9 10">JSS</strain>
    </source>
</reference>
<dbReference type="EMBL" id="CP003537">
    <property type="protein sequence ID" value="AGH95342.1"/>
    <property type="molecule type" value="Genomic_DNA"/>
</dbReference>
<evidence type="ECO:0000256" key="2">
    <source>
        <dbReference type="ARBA" id="ARBA00005236"/>
    </source>
</evidence>
<evidence type="ECO:0000256" key="3">
    <source>
        <dbReference type="ARBA" id="ARBA00022475"/>
    </source>
</evidence>
<comment type="subcellular location">
    <subcellularLocation>
        <location evidence="1">Cell membrane</location>
        <topology evidence="1">Multi-pass membrane protein</topology>
    </subcellularLocation>
</comment>
<sequence length="401" mass="44501">MFLKKLVLSARSGALIRRITILSFVAITLSLTAFFIVLFVMNGMNRNIKTRIMALEPHLTTQHSPAQENDVKEVIGSDQRLSYQAFDLIVRTIDGQFRGAEALGYTTEGLSTWMSQLQQMRSQKRSVFFESGIFSQLQLGTNEVAMGIDLARMLGLLEGDEVTLIPPETLLLSSLETPLFQKVTVKRILATDLYDLDSKLMLFNSEFTLKSFSQTLSRRSGDHIWFSSVDKANAVQKQLLQKGIKSETWQEKNSDLFFALKMERLMIGTFLGLAGLIASSSILTVLALLMSQKQRDIAIIKTLGMSQQRTLWLFTKMGLWIAGGAIALGTILGVGISLYIEYNPVNILPNIYYDSSIPSAVDPVFVGIVLLVASTLAFLGSYLPAKTTLGIQPALLLRQKN</sequence>
<proteinExistence type="inferred from homology"/>
<keyword evidence="6 7" id="KW-0472">Membrane</keyword>
<keyword evidence="9" id="KW-0449">Lipoprotein</keyword>
<dbReference type="PANTHER" id="PTHR30489:SF0">
    <property type="entry name" value="LIPOPROTEIN-RELEASING SYSTEM TRANSMEMBRANE PROTEIN LOLE"/>
    <property type="match status" value="1"/>
</dbReference>
<evidence type="ECO:0000256" key="1">
    <source>
        <dbReference type="ARBA" id="ARBA00004651"/>
    </source>
</evidence>
<dbReference type="STRING" id="1184267.A11Q_1126"/>
<accession>M4V7H0</accession>